<organism evidence="13 14">
    <name type="scientific">Collinsella ureilytica</name>
    <dbReference type="NCBI Taxonomy" id="2869515"/>
    <lineage>
        <taxon>Bacteria</taxon>
        <taxon>Bacillati</taxon>
        <taxon>Actinomycetota</taxon>
        <taxon>Coriobacteriia</taxon>
        <taxon>Coriobacteriales</taxon>
        <taxon>Coriobacteriaceae</taxon>
        <taxon>Collinsella</taxon>
    </lineage>
</organism>
<keyword evidence="7 11" id="KW-0658">Purine biosynthesis</keyword>
<dbReference type="SUPFAM" id="SSF56104">
    <property type="entry name" value="SAICAR synthase-like"/>
    <property type="match status" value="1"/>
</dbReference>
<dbReference type="GO" id="GO:0004639">
    <property type="term" value="F:phosphoribosylaminoimidazolesuccinocarboxamide synthase activity"/>
    <property type="evidence" value="ECO:0007669"/>
    <property type="project" value="UniProtKB-EC"/>
</dbReference>
<evidence type="ECO:0000256" key="8">
    <source>
        <dbReference type="ARBA" id="ARBA00022840"/>
    </source>
</evidence>
<evidence type="ECO:0000256" key="9">
    <source>
        <dbReference type="ARBA" id="ARBA00030409"/>
    </source>
</evidence>
<evidence type="ECO:0000256" key="1">
    <source>
        <dbReference type="ARBA" id="ARBA00004672"/>
    </source>
</evidence>
<evidence type="ECO:0000256" key="7">
    <source>
        <dbReference type="ARBA" id="ARBA00022755"/>
    </source>
</evidence>
<comment type="caution">
    <text evidence="13">The sequence shown here is derived from an EMBL/GenBank/DDBJ whole genome shotgun (WGS) entry which is preliminary data.</text>
</comment>
<evidence type="ECO:0000256" key="5">
    <source>
        <dbReference type="ARBA" id="ARBA00022598"/>
    </source>
</evidence>
<evidence type="ECO:0000259" key="12">
    <source>
        <dbReference type="Pfam" id="PF01259"/>
    </source>
</evidence>
<keyword evidence="8 11" id="KW-0067">ATP-binding</keyword>
<dbReference type="Gene3D" id="3.30.200.20">
    <property type="entry name" value="Phosphorylase Kinase, domain 1"/>
    <property type="match status" value="1"/>
</dbReference>
<sequence>MVRSNEQPNSLISKELVSVTSLSRRPDSCGKVRDIYDMGDALLMVATDRISAFDYILPDEIPFKGEVLNRISAFWFERFADLVPNHMISIDPADFPPEFSEYSTYLAGRTMLVKKARPIPIECIVRGYLTGSGKKTYDQDGTVCGIQLPAGLTEASRLPEPLFTPSTKAAIGEHDENISFEQTVDIVGKETAETIRDLSLTIYTEAARYAAQRGIIIADTKFEFGIIDGKVTLIDECLTPDSSRFWPADSYVEGAVQPSYDKQYVRDWLKAHWDFSGDAPKLPAEVIEGTSARYREAYVIITGETFEAMKERV</sequence>
<evidence type="ECO:0000256" key="3">
    <source>
        <dbReference type="ARBA" id="ARBA00012217"/>
    </source>
</evidence>
<dbReference type="Pfam" id="PF01259">
    <property type="entry name" value="SAICAR_synt"/>
    <property type="match status" value="1"/>
</dbReference>
<keyword evidence="6 11" id="KW-0547">Nucleotide-binding</keyword>
<protein>
    <recommendedName>
        <fullName evidence="4 11">Phosphoribosylaminoimidazole-succinocarboxamide synthase</fullName>
        <ecNumber evidence="3 11">6.3.2.6</ecNumber>
    </recommendedName>
    <alternativeName>
        <fullName evidence="9 11">SAICAR synthetase</fullName>
    </alternativeName>
</protein>
<feature type="domain" description="SAICAR synthetase/ADE2 N-terminal" evidence="12">
    <location>
        <begin position="30"/>
        <end position="271"/>
    </location>
</feature>
<dbReference type="InterPro" id="IPR028923">
    <property type="entry name" value="SAICAR_synt/ADE2_N"/>
</dbReference>
<dbReference type="EC" id="6.3.2.6" evidence="3 11"/>
<comment type="catalytic activity">
    <reaction evidence="10 11">
        <text>5-amino-1-(5-phospho-D-ribosyl)imidazole-4-carboxylate + L-aspartate + ATP = (2S)-2-[5-amino-1-(5-phospho-beta-D-ribosyl)imidazole-4-carboxamido]succinate + ADP + phosphate + 2 H(+)</text>
        <dbReference type="Rhea" id="RHEA:22628"/>
        <dbReference type="ChEBI" id="CHEBI:15378"/>
        <dbReference type="ChEBI" id="CHEBI:29991"/>
        <dbReference type="ChEBI" id="CHEBI:30616"/>
        <dbReference type="ChEBI" id="CHEBI:43474"/>
        <dbReference type="ChEBI" id="CHEBI:58443"/>
        <dbReference type="ChEBI" id="CHEBI:77657"/>
        <dbReference type="ChEBI" id="CHEBI:456216"/>
        <dbReference type="EC" id="6.3.2.6"/>
    </reaction>
</comment>
<evidence type="ECO:0000313" key="13">
    <source>
        <dbReference type="EMBL" id="MBY4797828.1"/>
    </source>
</evidence>
<name>A0ABS7MLA3_9ACTN</name>
<dbReference type="Proteomes" id="UP000700908">
    <property type="component" value="Unassembled WGS sequence"/>
</dbReference>
<gene>
    <name evidence="11" type="primary">purC</name>
    <name evidence="13" type="ORF">K6V98_05610</name>
</gene>
<evidence type="ECO:0000256" key="6">
    <source>
        <dbReference type="ARBA" id="ARBA00022741"/>
    </source>
</evidence>
<dbReference type="PANTHER" id="PTHR43700:SF1">
    <property type="entry name" value="PHOSPHORIBOSYLAMINOIMIDAZOLE-SUCCINOCARBOXAMIDE SYNTHASE"/>
    <property type="match status" value="1"/>
</dbReference>
<evidence type="ECO:0000256" key="4">
    <source>
        <dbReference type="ARBA" id="ARBA00016460"/>
    </source>
</evidence>
<dbReference type="NCBIfam" id="NF010568">
    <property type="entry name" value="PRK13961.1"/>
    <property type="match status" value="1"/>
</dbReference>
<dbReference type="Gene3D" id="3.30.470.20">
    <property type="entry name" value="ATP-grasp fold, B domain"/>
    <property type="match status" value="1"/>
</dbReference>
<evidence type="ECO:0000256" key="11">
    <source>
        <dbReference type="HAMAP-Rule" id="MF_00137"/>
    </source>
</evidence>
<proteinExistence type="inferred from homology"/>
<reference evidence="13 14" key="1">
    <citation type="submission" date="2021-08" db="EMBL/GenBank/DDBJ databases">
        <title>Collinsella faecalis sp. nov. isolated from swine faeces.</title>
        <authorList>
            <person name="Oh B.S."/>
            <person name="Lee J.H."/>
        </authorList>
    </citation>
    <scope>NUCLEOTIDE SEQUENCE [LARGE SCALE GENOMIC DNA]</scope>
    <source>
        <strain evidence="13 14">AGMB00827</strain>
    </source>
</reference>
<dbReference type="InterPro" id="IPR001636">
    <property type="entry name" value="SAICAR_synth"/>
</dbReference>
<dbReference type="PANTHER" id="PTHR43700">
    <property type="entry name" value="PHOSPHORIBOSYLAMINOIMIDAZOLE-SUCCINOCARBOXAMIDE SYNTHASE"/>
    <property type="match status" value="1"/>
</dbReference>
<dbReference type="EMBL" id="JAIMFO010000006">
    <property type="protein sequence ID" value="MBY4797828.1"/>
    <property type="molecule type" value="Genomic_DNA"/>
</dbReference>
<comment type="pathway">
    <text evidence="1 11">Purine metabolism; IMP biosynthesis via de novo pathway; 5-amino-1-(5-phospho-D-ribosyl)imidazole-4-carboxamide from 5-amino-1-(5-phospho-D-ribosyl)imidazole-4-carboxylate: step 1/2.</text>
</comment>
<comment type="similarity">
    <text evidence="2 11">Belongs to the SAICAR synthetase family.</text>
</comment>
<dbReference type="PROSITE" id="PS01057">
    <property type="entry name" value="SAICAR_SYNTHETASE_1"/>
    <property type="match status" value="1"/>
</dbReference>
<keyword evidence="5 11" id="KW-0436">Ligase</keyword>
<dbReference type="CDD" id="cd01414">
    <property type="entry name" value="SAICAR_synt_Sc"/>
    <property type="match status" value="1"/>
</dbReference>
<dbReference type="InterPro" id="IPR018236">
    <property type="entry name" value="SAICAR_synthetase_CS"/>
</dbReference>
<evidence type="ECO:0000313" key="14">
    <source>
        <dbReference type="Proteomes" id="UP000700908"/>
    </source>
</evidence>
<evidence type="ECO:0000256" key="10">
    <source>
        <dbReference type="ARBA" id="ARBA00048475"/>
    </source>
</evidence>
<dbReference type="HAMAP" id="MF_00137">
    <property type="entry name" value="SAICAR_synth"/>
    <property type="match status" value="1"/>
</dbReference>
<evidence type="ECO:0000256" key="2">
    <source>
        <dbReference type="ARBA" id="ARBA00010190"/>
    </source>
</evidence>
<keyword evidence="14" id="KW-1185">Reference proteome</keyword>
<dbReference type="NCBIfam" id="TIGR00081">
    <property type="entry name" value="purC"/>
    <property type="match status" value="1"/>
</dbReference>
<accession>A0ABS7MLA3</accession>
<dbReference type="PROSITE" id="PS01058">
    <property type="entry name" value="SAICAR_SYNTHETASE_2"/>
    <property type="match status" value="1"/>
</dbReference>